<proteinExistence type="predicted"/>
<comment type="caution">
    <text evidence="1">The sequence shown here is derived from an EMBL/GenBank/DDBJ whole genome shotgun (WGS) entry which is preliminary data.</text>
</comment>
<protein>
    <submittedName>
        <fullName evidence="1">Uncharacterized protein</fullName>
    </submittedName>
</protein>
<evidence type="ECO:0000313" key="1">
    <source>
        <dbReference type="EMBL" id="KAK7502578.1"/>
    </source>
</evidence>
<reference evidence="1 2" key="1">
    <citation type="journal article" date="2023" name="Sci. Data">
        <title>Genome assembly of the Korean intertidal mud-creeper Batillaria attramentaria.</title>
        <authorList>
            <person name="Patra A.K."/>
            <person name="Ho P.T."/>
            <person name="Jun S."/>
            <person name="Lee S.J."/>
            <person name="Kim Y."/>
            <person name="Won Y.J."/>
        </authorList>
    </citation>
    <scope>NUCLEOTIDE SEQUENCE [LARGE SCALE GENOMIC DNA]</scope>
    <source>
        <strain evidence="1">Wonlab-2016</strain>
    </source>
</reference>
<keyword evidence="2" id="KW-1185">Reference proteome</keyword>
<sequence length="79" mass="9080">MSLGRPTAYSPRLSLASPHPYHMIDKESSWALMFTADLLYRDDCVTHEDNWKSSVKCNLAAFLWLFSSVVLTLTLRYNP</sequence>
<name>A0ABD0LTX6_9CAEN</name>
<gene>
    <name evidence="1" type="ORF">BaRGS_00006153</name>
</gene>
<dbReference type="AlphaFoldDB" id="A0ABD0LTX6"/>
<evidence type="ECO:0000313" key="2">
    <source>
        <dbReference type="Proteomes" id="UP001519460"/>
    </source>
</evidence>
<dbReference type="Proteomes" id="UP001519460">
    <property type="component" value="Unassembled WGS sequence"/>
</dbReference>
<accession>A0ABD0LTX6</accession>
<dbReference type="EMBL" id="JACVVK020000025">
    <property type="protein sequence ID" value="KAK7502578.1"/>
    <property type="molecule type" value="Genomic_DNA"/>
</dbReference>
<organism evidence="1 2">
    <name type="scientific">Batillaria attramentaria</name>
    <dbReference type="NCBI Taxonomy" id="370345"/>
    <lineage>
        <taxon>Eukaryota</taxon>
        <taxon>Metazoa</taxon>
        <taxon>Spiralia</taxon>
        <taxon>Lophotrochozoa</taxon>
        <taxon>Mollusca</taxon>
        <taxon>Gastropoda</taxon>
        <taxon>Caenogastropoda</taxon>
        <taxon>Sorbeoconcha</taxon>
        <taxon>Cerithioidea</taxon>
        <taxon>Batillariidae</taxon>
        <taxon>Batillaria</taxon>
    </lineage>
</organism>